<reference evidence="2" key="1">
    <citation type="submission" date="2021-01" db="UniProtKB">
        <authorList>
            <consortium name="EnsemblPlants"/>
        </authorList>
    </citation>
    <scope>IDENTIFICATION</scope>
</reference>
<proteinExistence type="predicted"/>
<dbReference type="Proteomes" id="UP000594263">
    <property type="component" value="Unplaced"/>
</dbReference>
<dbReference type="EnsemblPlants" id="Kaladp0061s0052.1.v1.1">
    <property type="protein sequence ID" value="Kaladp0061s0052.1.v1.1"/>
    <property type="gene ID" value="Kaladp0061s0052.v1.1"/>
</dbReference>
<protein>
    <recommendedName>
        <fullName evidence="1">Gag1-like clamp domain-containing protein</fullName>
    </recommendedName>
</protein>
<feature type="domain" description="Gag1-like clamp" evidence="1">
    <location>
        <begin position="30"/>
        <end position="113"/>
    </location>
</feature>
<dbReference type="Pfam" id="PF13259">
    <property type="entry name" value="clamp_Gag1-like"/>
    <property type="match status" value="1"/>
</dbReference>
<dbReference type="PANTHER" id="PTHR33373:SF28">
    <property type="entry name" value="OS07G0479600 PROTEIN"/>
    <property type="match status" value="1"/>
</dbReference>
<sequence length="113" mass="13118">MTEVSPAGKMCSTEKQGFQFCTLTTEVESCTERNTSVNAFVNHGEISWNENRKQWVGDRSHRRRNRVPDEPIISWSSTYEDLLWTGNVFDKAIPLSEMVDFLVDIWHDEGLYD</sequence>
<dbReference type="AlphaFoldDB" id="A0A7N0UDG4"/>
<evidence type="ECO:0000259" key="1">
    <source>
        <dbReference type="Pfam" id="PF13259"/>
    </source>
</evidence>
<evidence type="ECO:0000313" key="2">
    <source>
        <dbReference type="EnsemblPlants" id="Kaladp0061s0052.1.v1.1"/>
    </source>
</evidence>
<keyword evidence="3" id="KW-1185">Reference proteome</keyword>
<dbReference type="OMA" id="HALILWQ"/>
<dbReference type="Gramene" id="Kaladp0061s0052.2.v1.1">
    <property type="protein sequence ID" value="Kaladp0061s0052.2.v1.1"/>
    <property type="gene ID" value="Kaladp0061s0052.v1.1"/>
</dbReference>
<evidence type="ECO:0000313" key="3">
    <source>
        <dbReference type="Proteomes" id="UP000594263"/>
    </source>
</evidence>
<dbReference type="Gramene" id="Kaladp0061s0052.1.v1.1">
    <property type="protein sequence ID" value="Kaladp0061s0052.1.v1.1"/>
    <property type="gene ID" value="Kaladp0061s0052.v1.1"/>
</dbReference>
<dbReference type="EnsemblPlants" id="Kaladp0061s0052.2.v1.1">
    <property type="protein sequence ID" value="Kaladp0061s0052.2.v1.1"/>
    <property type="gene ID" value="Kaladp0061s0052.v1.1"/>
</dbReference>
<dbReference type="InterPro" id="IPR025124">
    <property type="entry name" value="Gag1-like_clamp"/>
</dbReference>
<name>A0A7N0UDG4_KALFE</name>
<dbReference type="PANTHER" id="PTHR33373">
    <property type="entry name" value="OS07G0479600 PROTEIN"/>
    <property type="match status" value="1"/>
</dbReference>
<organism evidence="2 3">
    <name type="scientific">Kalanchoe fedtschenkoi</name>
    <name type="common">Lavender scallops</name>
    <name type="synonym">South American air plant</name>
    <dbReference type="NCBI Taxonomy" id="63787"/>
    <lineage>
        <taxon>Eukaryota</taxon>
        <taxon>Viridiplantae</taxon>
        <taxon>Streptophyta</taxon>
        <taxon>Embryophyta</taxon>
        <taxon>Tracheophyta</taxon>
        <taxon>Spermatophyta</taxon>
        <taxon>Magnoliopsida</taxon>
        <taxon>eudicotyledons</taxon>
        <taxon>Gunneridae</taxon>
        <taxon>Pentapetalae</taxon>
        <taxon>Saxifragales</taxon>
        <taxon>Crassulaceae</taxon>
        <taxon>Kalanchoe</taxon>
    </lineage>
</organism>
<accession>A0A7N0UDG4</accession>